<dbReference type="EMBL" id="OIVN01000643">
    <property type="protein sequence ID" value="SPC83401.1"/>
    <property type="molecule type" value="Genomic_DNA"/>
</dbReference>
<protein>
    <recommendedName>
        <fullName evidence="4">Gnk2-homologous domain-containing protein</fullName>
    </recommendedName>
</protein>
<gene>
    <name evidence="5" type="ORF">FSB_LOCUS11283</name>
</gene>
<reference evidence="5" key="1">
    <citation type="submission" date="2018-02" db="EMBL/GenBank/DDBJ databases">
        <authorList>
            <person name="Cohen D.B."/>
            <person name="Kent A.D."/>
        </authorList>
    </citation>
    <scope>NUCLEOTIDE SEQUENCE</scope>
</reference>
<feature type="domain" description="Gnk2-homologous" evidence="4">
    <location>
        <begin position="3"/>
        <end position="111"/>
    </location>
</feature>
<dbReference type="AlphaFoldDB" id="A0A2N9F953"/>
<proteinExistence type="predicted"/>
<keyword evidence="3" id="KW-0472">Membrane</keyword>
<dbReference type="FunFam" id="3.30.430.20:FF:000002">
    <property type="entry name" value="Cysteine-rich receptor-like protein kinase 10"/>
    <property type="match status" value="1"/>
</dbReference>
<dbReference type="CDD" id="cd23509">
    <property type="entry name" value="Gnk2-like"/>
    <property type="match status" value="1"/>
</dbReference>
<keyword evidence="2" id="KW-0677">Repeat</keyword>
<evidence type="ECO:0000313" key="5">
    <source>
        <dbReference type="EMBL" id="SPC83401.1"/>
    </source>
</evidence>
<dbReference type="InterPro" id="IPR002902">
    <property type="entry name" value="GNK2"/>
</dbReference>
<name>A0A2N9F953_FAGSY</name>
<keyword evidence="3" id="KW-0812">Transmembrane</keyword>
<evidence type="ECO:0000256" key="1">
    <source>
        <dbReference type="ARBA" id="ARBA00022729"/>
    </source>
</evidence>
<keyword evidence="1" id="KW-0732">Signal</keyword>
<dbReference type="Pfam" id="PF01657">
    <property type="entry name" value="Stress-antifung"/>
    <property type="match status" value="1"/>
</dbReference>
<organism evidence="5">
    <name type="scientific">Fagus sylvatica</name>
    <name type="common">Beechnut</name>
    <dbReference type="NCBI Taxonomy" id="28930"/>
    <lineage>
        <taxon>Eukaryota</taxon>
        <taxon>Viridiplantae</taxon>
        <taxon>Streptophyta</taxon>
        <taxon>Embryophyta</taxon>
        <taxon>Tracheophyta</taxon>
        <taxon>Spermatophyta</taxon>
        <taxon>Magnoliopsida</taxon>
        <taxon>eudicotyledons</taxon>
        <taxon>Gunneridae</taxon>
        <taxon>Pentapetalae</taxon>
        <taxon>rosids</taxon>
        <taxon>fabids</taxon>
        <taxon>Fagales</taxon>
        <taxon>Fagaceae</taxon>
        <taxon>Fagus</taxon>
    </lineage>
</organism>
<dbReference type="PROSITE" id="PS51473">
    <property type="entry name" value="GNK2"/>
    <property type="match status" value="1"/>
</dbReference>
<keyword evidence="3" id="KW-1133">Transmembrane helix</keyword>
<dbReference type="PANTHER" id="PTHR32099:SF42">
    <property type="entry name" value="CYSTEINE-RICH RECEPTOR-LIKE PROTEIN KINASE 9-RELATED"/>
    <property type="match status" value="1"/>
</dbReference>
<dbReference type="PANTHER" id="PTHR32099">
    <property type="entry name" value="CYSTEINE-RICH REPEAT SECRETORY PROTEIN"/>
    <property type="match status" value="1"/>
</dbReference>
<feature type="transmembrane region" description="Helical" evidence="3">
    <location>
        <begin position="141"/>
        <end position="163"/>
    </location>
</feature>
<dbReference type="Gene3D" id="3.30.430.20">
    <property type="entry name" value="Gnk2 domain, C-X8-C-X2-C motif"/>
    <property type="match status" value="1"/>
</dbReference>
<evidence type="ECO:0000256" key="3">
    <source>
        <dbReference type="SAM" id="Phobius"/>
    </source>
</evidence>
<dbReference type="InterPro" id="IPR038408">
    <property type="entry name" value="GNK2_sf"/>
</dbReference>
<accession>A0A2N9F953</accession>
<sequence length="227" mass="25188">MDEDPRQYVSDNQSMPEVERFNKLLATMIDDLVTQATSAQPNAKKFATKEANFSSSLTLYSLVQCTPDLSSFSCNKCIRGAVANLPYCCGGKQGAMILYPSCVVRYETYPFYQIIQSPPPPPAPAGSVTRTKNGKSKISSVTVIAIVTPIAVSVLLLSMLYCCHSRKRRKKYKAKEENAANEITTLESLIFDLAKLKAATNKFSDDNKLGHTSRWTRDSREKALKKL</sequence>
<evidence type="ECO:0000256" key="2">
    <source>
        <dbReference type="ARBA" id="ARBA00022737"/>
    </source>
</evidence>
<evidence type="ECO:0000259" key="4">
    <source>
        <dbReference type="PROSITE" id="PS51473"/>
    </source>
</evidence>